<protein>
    <submittedName>
        <fullName evidence="4">NADPH-dependent FMN reductase</fullName>
    </submittedName>
</protein>
<dbReference type="Proteomes" id="UP000307217">
    <property type="component" value="Unassembled WGS sequence"/>
</dbReference>
<dbReference type="RefSeq" id="WP_138590011.1">
    <property type="nucleotide sequence ID" value="NZ_PNBW01000083.1"/>
</dbReference>
<evidence type="ECO:0000313" key="5">
    <source>
        <dbReference type="EMBL" id="TMO72111.1"/>
    </source>
</evidence>
<dbReference type="PANTHER" id="PTHR30543">
    <property type="entry name" value="CHROMATE REDUCTASE"/>
    <property type="match status" value="1"/>
</dbReference>
<dbReference type="Proteomes" id="UP000307164">
    <property type="component" value="Unassembled WGS sequence"/>
</dbReference>
<dbReference type="OrthoDB" id="5767802at2"/>
<evidence type="ECO:0000313" key="7">
    <source>
        <dbReference type="Proteomes" id="UP000307217"/>
    </source>
</evidence>
<dbReference type="EMBL" id="PNBW01000083">
    <property type="protein sequence ID" value="TMO72111.1"/>
    <property type="molecule type" value="Genomic_DNA"/>
</dbReference>
<dbReference type="AlphaFoldDB" id="A0A5S3VCY6"/>
<dbReference type="InterPro" id="IPR050712">
    <property type="entry name" value="NAD(P)H-dep_reductase"/>
</dbReference>
<evidence type="ECO:0000256" key="1">
    <source>
        <dbReference type="ARBA" id="ARBA00001917"/>
    </source>
</evidence>
<evidence type="ECO:0000313" key="6">
    <source>
        <dbReference type="Proteomes" id="UP000307164"/>
    </source>
</evidence>
<feature type="domain" description="NADPH-dependent FMN reductase-like" evidence="3">
    <location>
        <begin position="1"/>
        <end position="132"/>
    </location>
</feature>
<dbReference type="EMBL" id="PNBX01000010">
    <property type="protein sequence ID" value="TMO69819.1"/>
    <property type="molecule type" value="Genomic_DNA"/>
</dbReference>
<comment type="cofactor">
    <cofactor evidence="1">
        <name>FMN</name>
        <dbReference type="ChEBI" id="CHEBI:58210"/>
    </cofactor>
</comment>
<evidence type="ECO:0000256" key="2">
    <source>
        <dbReference type="ARBA" id="ARBA00022643"/>
    </source>
</evidence>
<dbReference type="GO" id="GO:0005829">
    <property type="term" value="C:cytosol"/>
    <property type="evidence" value="ECO:0007669"/>
    <property type="project" value="TreeGrafter"/>
</dbReference>
<gene>
    <name evidence="4" type="ORF">CWC19_03495</name>
    <name evidence="5" type="ORF">CWC20_15935</name>
</gene>
<dbReference type="InterPro" id="IPR029039">
    <property type="entry name" value="Flavoprotein-like_sf"/>
</dbReference>
<dbReference type="GO" id="GO:0016491">
    <property type="term" value="F:oxidoreductase activity"/>
    <property type="evidence" value="ECO:0007669"/>
    <property type="project" value="InterPro"/>
</dbReference>
<name>A0A5S3VCY6_9GAMM</name>
<reference evidence="6 7" key="1">
    <citation type="submission" date="2018-01" db="EMBL/GenBank/DDBJ databases">
        <authorList>
            <person name="Paulsen S."/>
            <person name="Gram L.K."/>
        </authorList>
    </citation>
    <scope>NUCLEOTIDE SEQUENCE [LARGE SCALE GENOMIC DNA]</scope>
    <source>
        <strain evidence="4 7">S3790</strain>
        <strain evidence="5 6">S3895</strain>
    </source>
</reference>
<keyword evidence="2" id="KW-0288">FMN</keyword>
<proteinExistence type="predicted"/>
<evidence type="ECO:0000259" key="3">
    <source>
        <dbReference type="Pfam" id="PF03358"/>
    </source>
</evidence>
<reference evidence="7" key="2">
    <citation type="submission" date="2019-06" db="EMBL/GenBank/DDBJ databases">
        <title>Co-occurence of chitin degradation, pigmentation and bioactivity in marine Pseudoalteromonas.</title>
        <authorList>
            <person name="Sonnenschein E.C."/>
            <person name="Bech P.K."/>
        </authorList>
    </citation>
    <scope>NUCLEOTIDE SEQUENCE [LARGE SCALE GENOMIC DNA]</scope>
    <source>
        <strain evidence="7">S3790</strain>
    </source>
</reference>
<comment type="caution">
    <text evidence="4">The sequence shown here is derived from an EMBL/GenBank/DDBJ whole genome shotgun (WGS) entry which is preliminary data.</text>
</comment>
<evidence type="ECO:0000313" key="4">
    <source>
        <dbReference type="EMBL" id="TMO69819.1"/>
    </source>
</evidence>
<dbReference type="InterPro" id="IPR005025">
    <property type="entry name" value="FMN_Rdtase-like_dom"/>
</dbReference>
<keyword evidence="2" id="KW-0285">Flavoprotein</keyword>
<dbReference type="Pfam" id="PF03358">
    <property type="entry name" value="FMN_red"/>
    <property type="match status" value="1"/>
</dbReference>
<dbReference type="Gene3D" id="3.40.50.360">
    <property type="match status" value="1"/>
</dbReference>
<accession>A0A5S3VCY6</accession>
<reference evidence="4" key="3">
    <citation type="submission" date="2019-09" db="EMBL/GenBank/DDBJ databases">
        <title>Co-occurence of chitin degradation, pigmentation and bioactivity in marine Pseudoalteromonas.</title>
        <authorList>
            <person name="Sonnenschein E.C."/>
            <person name="Bech P.K."/>
        </authorList>
    </citation>
    <scope>NUCLEOTIDE SEQUENCE</scope>
    <source>
        <strain evidence="4">S3790</strain>
        <strain evidence="5 6">S3895</strain>
    </source>
</reference>
<sequence length="175" mass="19113">MKVLAFAASSSRQSINKQLAIHVASKINNAEVELLDLNDYEMPIYSSDRENASGIPEQAQRFFAKITEADAIVISFAEHNGTYTAAYKNIFDWASRIDMKVYQNKAAILLATSPGPGGAKSVLSKATDSAPYFALNVKASISVPSFYDNFDMQKEQVTHSEIIDQINTAINGLVA</sequence>
<keyword evidence="6" id="KW-1185">Reference proteome</keyword>
<dbReference type="GO" id="GO:0010181">
    <property type="term" value="F:FMN binding"/>
    <property type="evidence" value="ECO:0007669"/>
    <property type="project" value="TreeGrafter"/>
</dbReference>
<organism evidence="4 7">
    <name type="scientific">Pseudoalteromonas aurantia</name>
    <dbReference type="NCBI Taxonomy" id="43654"/>
    <lineage>
        <taxon>Bacteria</taxon>
        <taxon>Pseudomonadati</taxon>
        <taxon>Pseudomonadota</taxon>
        <taxon>Gammaproteobacteria</taxon>
        <taxon>Alteromonadales</taxon>
        <taxon>Pseudoalteromonadaceae</taxon>
        <taxon>Pseudoalteromonas</taxon>
    </lineage>
</organism>
<dbReference type="PANTHER" id="PTHR30543:SF21">
    <property type="entry name" value="NAD(P)H-DEPENDENT FMN REDUCTASE LOT6"/>
    <property type="match status" value="1"/>
</dbReference>
<dbReference type="SUPFAM" id="SSF52218">
    <property type="entry name" value="Flavoproteins"/>
    <property type="match status" value="1"/>
</dbReference>